<reference evidence="2" key="2">
    <citation type="journal article" date="2021" name="PeerJ">
        <title>Extensive microbial diversity within the chicken gut microbiome revealed by metagenomics and culture.</title>
        <authorList>
            <person name="Gilroy R."/>
            <person name="Ravi A."/>
            <person name="Getino M."/>
            <person name="Pursley I."/>
            <person name="Horton D.L."/>
            <person name="Alikhan N.F."/>
            <person name="Baker D."/>
            <person name="Gharbi K."/>
            <person name="Hall N."/>
            <person name="Watson M."/>
            <person name="Adriaenssens E.M."/>
            <person name="Foster-Nyarko E."/>
            <person name="Jarju S."/>
            <person name="Secka A."/>
            <person name="Antonio M."/>
            <person name="Oren A."/>
            <person name="Chaudhuri R.R."/>
            <person name="La Ragione R."/>
            <person name="Hildebrand F."/>
            <person name="Pallen M.J."/>
        </authorList>
    </citation>
    <scope>NUCLEOTIDE SEQUENCE</scope>
    <source>
        <strain evidence="2">ChiBcec16-1751</strain>
    </source>
</reference>
<keyword evidence="1" id="KW-1133">Transmembrane helix</keyword>
<dbReference type="Proteomes" id="UP000886741">
    <property type="component" value="Unassembled WGS sequence"/>
</dbReference>
<evidence type="ECO:0000256" key="1">
    <source>
        <dbReference type="SAM" id="Phobius"/>
    </source>
</evidence>
<dbReference type="AlphaFoldDB" id="A0A9D1JTR2"/>
<keyword evidence="1" id="KW-0812">Transmembrane</keyword>
<comment type="caution">
    <text evidence="2">The sequence shown here is derived from an EMBL/GenBank/DDBJ whole genome shotgun (WGS) entry which is preliminary data.</text>
</comment>
<keyword evidence="1" id="KW-0472">Membrane</keyword>
<organism evidence="2 3">
    <name type="scientific">Candidatus Avoscillospira avistercoris</name>
    <dbReference type="NCBI Taxonomy" id="2840707"/>
    <lineage>
        <taxon>Bacteria</taxon>
        <taxon>Bacillati</taxon>
        <taxon>Bacillota</taxon>
        <taxon>Clostridia</taxon>
        <taxon>Eubacteriales</taxon>
        <taxon>Oscillospiraceae</taxon>
        <taxon>Oscillospiraceae incertae sedis</taxon>
        <taxon>Candidatus Avoscillospira</taxon>
    </lineage>
</organism>
<dbReference type="InterPro" id="IPR038750">
    <property type="entry name" value="YczE/YyaS-like"/>
</dbReference>
<dbReference type="EMBL" id="DVJJ01000058">
    <property type="protein sequence ID" value="HIS64449.1"/>
    <property type="molecule type" value="Genomic_DNA"/>
</dbReference>
<gene>
    <name evidence="2" type="ORF">IAA83_03635</name>
</gene>
<protein>
    <submittedName>
        <fullName evidence="2">YitT family protein</fullName>
    </submittedName>
</protein>
<reference evidence="2" key="1">
    <citation type="submission" date="2020-10" db="EMBL/GenBank/DDBJ databases">
        <authorList>
            <person name="Gilroy R."/>
        </authorList>
    </citation>
    <scope>NUCLEOTIDE SEQUENCE</scope>
    <source>
        <strain evidence="2">ChiBcec16-1751</strain>
    </source>
</reference>
<dbReference type="Pfam" id="PF19700">
    <property type="entry name" value="DUF6198"/>
    <property type="match status" value="1"/>
</dbReference>
<proteinExistence type="predicted"/>
<name>A0A9D1JTR2_9FIRM</name>
<evidence type="ECO:0000313" key="3">
    <source>
        <dbReference type="Proteomes" id="UP000886741"/>
    </source>
</evidence>
<dbReference type="PANTHER" id="PTHR40078:SF1">
    <property type="entry name" value="INTEGRAL MEMBRANE PROTEIN"/>
    <property type="match status" value="1"/>
</dbReference>
<feature type="transmembrane region" description="Helical" evidence="1">
    <location>
        <begin position="152"/>
        <end position="175"/>
    </location>
</feature>
<dbReference type="PANTHER" id="PTHR40078">
    <property type="entry name" value="INTEGRAL MEMBRANE PROTEIN-RELATED"/>
    <property type="match status" value="1"/>
</dbReference>
<evidence type="ECO:0000313" key="2">
    <source>
        <dbReference type="EMBL" id="HIS64449.1"/>
    </source>
</evidence>
<feature type="transmembrane region" description="Helical" evidence="1">
    <location>
        <begin position="52"/>
        <end position="80"/>
    </location>
</feature>
<sequence>MIIELGLIISSLGTAFFYAADLGSSAMATCCDGLHLLLNISYGDANTLGNAVLLVVLFLLNRSYINIGTVLCVFTIGPWVNVFTPMLQGMALSQMPLSIRILCAVGGTILMGVGLGLYMAVNRGFGALEGIVKYARERYNVPVRTAKIIQDVLLVGTGILLGAQWGIGTVIGILFTGPVLQKATQSFSHLLAAKGITAAQN</sequence>
<feature type="transmembrane region" description="Helical" evidence="1">
    <location>
        <begin position="101"/>
        <end position="121"/>
    </location>
</feature>
<accession>A0A9D1JTR2</accession>